<evidence type="ECO:0000313" key="3">
    <source>
        <dbReference type="Proteomes" id="UP001061298"/>
    </source>
</evidence>
<proteinExistence type="predicted"/>
<gene>
    <name evidence="2" type="ORF">N8I84_30835</name>
</gene>
<accession>A0ABY6E7H2</accession>
<sequence>MARRRAARTARVCASAVKYDRLTALMLHRASDERQLDHGGTRTVPAEHRYRERGAAPAFLAGWAEEARRRHRNSGSACLVGPGGVSRRTPSPASPSPRP</sequence>
<feature type="region of interest" description="Disordered" evidence="1">
    <location>
        <begin position="71"/>
        <end position="99"/>
    </location>
</feature>
<name>A0ABY6E7H2_9ACTN</name>
<dbReference type="Proteomes" id="UP001061298">
    <property type="component" value="Chromosome"/>
</dbReference>
<protein>
    <submittedName>
        <fullName evidence="2">Uncharacterized protein</fullName>
    </submittedName>
</protein>
<organism evidence="2 3">
    <name type="scientific">Streptomyces cynarae</name>
    <dbReference type="NCBI Taxonomy" id="2981134"/>
    <lineage>
        <taxon>Bacteria</taxon>
        <taxon>Bacillati</taxon>
        <taxon>Actinomycetota</taxon>
        <taxon>Actinomycetes</taxon>
        <taxon>Kitasatosporales</taxon>
        <taxon>Streptomycetaceae</taxon>
        <taxon>Streptomyces</taxon>
    </lineage>
</organism>
<evidence type="ECO:0000256" key="1">
    <source>
        <dbReference type="SAM" id="MobiDB-lite"/>
    </source>
</evidence>
<dbReference type="EMBL" id="CP106793">
    <property type="protein sequence ID" value="UXY22614.1"/>
    <property type="molecule type" value="Genomic_DNA"/>
</dbReference>
<dbReference type="RefSeq" id="WP_263232683.1">
    <property type="nucleotide sequence ID" value="NZ_CP106793.1"/>
</dbReference>
<reference evidence="2" key="1">
    <citation type="submission" date="2022-10" db="EMBL/GenBank/DDBJ databases">
        <authorList>
            <person name="Mo P."/>
        </authorList>
    </citation>
    <scope>NUCLEOTIDE SEQUENCE</scope>
    <source>
        <strain evidence="2">HUAS 13-4</strain>
    </source>
</reference>
<keyword evidence="3" id="KW-1185">Reference proteome</keyword>
<evidence type="ECO:0000313" key="2">
    <source>
        <dbReference type="EMBL" id="UXY22614.1"/>
    </source>
</evidence>